<gene>
    <name evidence="10" type="ORF">PNOK_0721700</name>
</gene>
<feature type="compositionally biased region" description="Acidic residues" evidence="6">
    <location>
        <begin position="281"/>
        <end position="305"/>
    </location>
</feature>
<protein>
    <submittedName>
        <fullName evidence="10">Rad4-domain-containing</fullName>
    </submittedName>
</protein>
<feature type="compositionally biased region" description="Acidic residues" evidence="6">
    <location>
        <begin position="948"/>
        <end position="958"/>
    </location>
</feature>
<feature type="compositionally biased region" description="Low complexity" evidence="6">
    <location>
        <begin position="997"/>
        <end position="1007"/>
    </location>
</feature>
<feature type="region of interest" description="Disordered" evidence="6">
    <location>
        <begin position="855"/>
        <end position="1014"/>
    </location>
</feature>
<dbReference type="SMART" id="SM01032">
    <property type="entry name" value="BHD_3"/>
    <property type="match status" value="1"/>
</dbReference>
<dbReference type="Gene3D" id="3.90.260.10">
    <property type="entry name" value="Transglutaminase-like"/>
    <property type="match status" value="1"/>
</dbReference>
<dbReference type="FunFam" id="3.30.70.2460:FF:000001">
    <property type="entry name" value="DNA repair protein Rad4 family"/>
    <property type="match status" value="1"/>
</dbReference>
<dbReference type="GO" id="GO:0005737">
    <property type="term" value="C:cytoplasm"/>
    <property type="evidence" value="ECO:0007669"/>
    <property type="project" value="TreeGrafter"/>
</dbReference>
<dbReference type="Pfam" id="PF10403">
    <property type="entry name" value="BHD_1"/>
    <property type="match status" value="1"/>
</dbReference>
<feature type="compositionally biased region" description="Basic and acidic residues" evidence="6">
    <location>
        <begin position="775"/>
        <end position="791"/>
    </location>
</feature>
<dbReference type="InterPro" id="IPR018327">
    <property type="entry name" value="BHD_2"/>
</dbReference>
<evidence type="ECO:0000256" key="5">
    <source>
        <dbReference type="ARBA" id="ARBA00023242"/>
    </source>
</evidence>
<dbReference type="InterPro" id="IPR018328">
    <property type="entry name" value="Rad4_beta-hairpin_dom3"/>
</dbReference>
<dbReference type="InterPro" id="IPR042488">
    <property type="entry name" value="Rad4_BHD3_sf"/>
</dbReference>
<evidence type="ECO:0000256" key="2">
    <source>
        <dbReference type="ARBA" id="ARBA00009525"/>
    </source>
</evidence>
<dbReference type="InterPro" id="IPR036985">
    <property type="entry name" value="Transglutaminase-like_sf"/>
</dbReference>
<keyword evidence="3" id="KW-0227">DNA damage</keyword>
<dbReference type="InterPro" id="IPR004583">
    <property type="entry name" value="DNA_repair_Rad4"/>
</dbReference>
<dbReference type="STRING" id="2282107.A0A286UC29"/>
<feature type="region of interest" description="Disordered" evidence="6">
    <location>
        <begin position="775"/>
        <end position="809"/>
    </location>
</feature>
<dbReference type="Pfam" id="PF10404">
    <property type="entry name" value="BHD_2"/>
    <property type="match status" value="1"/>
</dbReference>
<organism evidence="10 11">
    <name type="scientific">Pyrrhoderma noxium</name>
    <dbReference type="NCBI Taxonomy" id="2282107"/>
    <lineage>
        <taxon>Eukaryota</taxon>
        <taxon>Fungi</taxon>
        <taxon>Dikarya</taxon>
        <taxon>Basidiomycota</taxon>
        <taxon>Agaricomycotina</taxon>
        <taxon>Agaricomycetes</taxon>
        <taxon>Hymenochaetales</taxon>
        <taxon>Hymenochaetaceae</taxon>
        <taxon>Pyrrhoderma</taxon>
    </lineage>
</organism>
<dbReference type="GO" id="GO:0071942">
    <property type="term" value="C:XPC complex"/>
    <property type="evidence" value="ECO:0007669"/>
    <property type="project" value="TreeGrafter"/>
</dbReference>
<comment type="subcellular location">
    <subcellularLocation>
        <location evidence="1">Nucleus</location>
    </subcellularLocation>
</comment>
<feature type="compositionally biased region" description="Low complexity" evidence="6">
    <location>
        <begin position="938"/>
        <end position="947"/>
    </location>
</feature>
<feature type="domain" description="Rad4 beta-hairpin" evidence="7">
    <location>
        <begin position="489"/>
        <end position="539"/>
    </location>
</feature>
<evidence type="ECO:0000259" key="9">
    <source>
        <dbReference type="SMART" id="SM01032"/>
    </source>
</evidence>
<evidence type="ECO:0000256" key="3">
    <source>
        <dbReference type="ARBA" id="ARBA00022763"/>
    </source>
</evidence>
<dbReference type="Proteomes" id="UP000217199">
    <property type="component" value="Unassembled WGS sequence"/>
</dbReference>
<comment type="similarity">
    <text evidence="2">Belongs to the XPC family.</text>
</comment>
<dbReference type="InterPro" id="IPR018325">
    <property type="entry name" value="Rad4/PNGase_transGLS-fold"/>
</dbReference>
<feature type="domain" description="Rad4 beta-hairpin" evidence="8">
    <location>
        <begin position="541"/>
        <end position="603"/>
    </location>
</feature>
<dbReference type="SMART" id="SM01031">
    <property type="entry name" value="BHD_2"/>
    <property type="match status" value="1"/>
</dbReference>
<evidence type="ECO:0000256" key="1">
    <source>
        <dbReference type="ARBA" id="ARBA00004123"/>
    </source>
</evidence>
<accession>A0A286UC29</accession>
<dbReference type="InterPro" id="IPR018326">
    <property type="entry name" value="Rad4_beta-hairpin_dom1"/>
</dbReference>
<evidence type="ECO:0000256" key="6">
    <source>
        <dbReference type="SAM" id="MobiDB-lite"/>
    </source>
</evidence>
<sequence>MSPYTTDAQEEDSDDEMDWEEVVTHIPPPPEIPAINENYEESTSRLELNFNLDELDSALEPPSDPMGSKNIEITLVKAPTVKNNEKRKKQANEIARLRALRLICHKLHTVSLLSNALTRNKWINDPLLHARLLSLVPLTLQASFTSITKKNYPEVAKRGRVFETSIMRLTQWWSEEFFKIEPYGHIRSRTFDQVQKLLPDFNYDDDDGEVIRNSKSLMKHVLNRRGSKDISAQLFTALCRALKIPTRLVVSLQSVPWNASAGKSKSPSKAKRGENSKLQSDADDSLENDKEDDSVDEDDDMEEVEVPLAEDVKGKGKMSSTSTEQTTSGSRTPTTPTGKGKEKALPRRVINLRKSKPKGQRLGSNSSQQTSSMKVGQYPVFWTEVFSRPDGRWIPVDPIRYIVNKRKVFEPPPNNPDNRMVYVIAVEEDGYCRDVTPRYARDYGTKTSKIQLGGRGRNFWWESIMTYVTRPYRLLRDDAEDEEFEYNKFTEGMPTSVAGFKNHALYILEQHLKREEIIHPRVEIGKFKGEPVYPRSNVVVLKTAENWMRLGRQIKEGAQALKWVKQRAVTVHRRRAMELAQQEGEETLQGLYSEEQTELYMPEPVVDGVVPKNDFGNIDLYVSTMLPKGASHIPHKGIAKIAKKLGFDYAEAVTSFEFKKGRAFPAITGIVIASENEETLLEAYWEAEKDAMQKEEAKRKERVIKRWVKLIHGLRIRQRLRAQYTSGGVDELLTQPEMSLKDTHLESELPGGFLTEINSVVQPFQLPRYEHVIQDSQETPEKEQNLVSKDEADVDPQGSLISPEYMGADDDETNKEISDFEDLSPEISTRAKQPVGNGVPKSLLELAEARAAQRVLDSSVDDDGDRGEQFDMEERTYGHNGTVKRPSRGEMAPRAAAKPRLRMKGSESSHAIPRVRTPARGRRRNNKIDEDEDLTTTNVSDVSSFNNYDDDSDGDAVDMDSVNGGDSNIDSGRKGKKSRSQRLDSSGPKLKRKRSGAARAGATAISTMPSPSTRVLRTRIPKSAEKLQAEKEAEAAFRKAVAQ</sequence>
<dbReference type="Pfam" id="PF03835">
    <property type="entry name" value="Rad4"/>
    <property type="match status" value="1"/>
</dbReference>
<reference evidence="10 11" key="1">
    <citation type="journal article" date="2017" name="Mol. Ecol.">
        <title>Comparative and population genomic landscape of Phellinus noxius: A hypervariable fungus causing root rot in trees.</title>
        <authorList>
            <person name="Chung C.L."/>
            <person name="Lee T.J."/>
            <person name="Akiba M."/>
            <person name="Lee H.H."/>
            <person name="Kuo T.H."/>
            <person name="Liu D."/>
            <person name="Ke H.M."/>
            <person name="Yokoi T."/>
            <person name="Roa M.B."/>
            <person name="Lu M.J."/>
            <person name="Chang Y.Y."/>
            <person name="Ann P.J."/>
            <person name="Tsai J.N."/>
            <person name="Chen C.Y."/>
            <person name="Tzean S.S."/>
            <person name="Ota Y."/>
            <person name="Hattori T."/>
            <person name="Sahashi N."/>
            <person name="Liou R.F."/>
            <person name="Kikuchi T."/>
            <person name="Tsai I.J."/>
        </authorList>
    </citation>
    <scope>NUCLEOTIDE SEQUENCE [LARGE SCALE GENOMIC DNA]</scope>
    <source>
        <strain evidence="10 11">FFPRI411160</strain>
    </source>
</reference>
<dbReference type="InParanoid" id="A0A286UC29"/>
<dbReference type="PANTHER" id="PTHR12135:SF0">
    <property type="entry name" value="DNA REPAIR PROTEIN COMPLEMENTING XP-C CELLS"/>
    <property type="match status" value="1"/>
</dbReference>
<feature type="compositionally biased region" description="Low complexity" evidence="6">
    <location>
        <begin position="319"/>
        <end position="338"/>
    </location>
</feature>
<dbReference type="InterPro" id="IPR038765">
    <property type="entry name" value="Papain-like_cys_pep_sf"/>
</dbReference>
<dbReference type="GO" id="GO:0003684">
    <property type="term" value="F:damaged DNA binding"/>
    <property type="evidence" value="ECO:0007669"/>
    <property type="project" value="InterPro"/>
</dbReference>
<name>A0A286UC29_9AGAM</name>
<proteinExistence type="inferred from homology"/>
<dbReference type="Gene3D" id="3.30.60.290">
    <property type="entry name" value="Rad4, beta-hairpin domain BHD2"/>
    <property type="match status" value="1"/>
</dbReference>
<evidence type="ECO:0000259" key="8">
    <source>
        <dbReference type="SMART" id="SM01031"/>
    </source>
</evidence>
<feature type="region of interest" description="Disordered" evidence="6">
    <location>
        <begin position="258"/>
        <end position="373"/>
    </location>
</feature>
<dbReference type="AlphaFoldDB" id="A0A286UC29"/>
<dbReference type="EMBL" id="NBII01000007">
    <property type="protein sequence ID" value="PAV17153.1"/>
    <property type="molecule type" value="Genomic_DNA"/>
</dbReference>
<keyword evidence="4" id="KW-0234">DNA repair</keyword>
<keyword evidence="11" id="KW-1185">Reference proteome</keyword>
<dbReference type="SUPFAM" id="SSF54001">
    <property type="entry name" value="Cysteine proteinases"/>
    <property type="match status" value="1"/>
</dbReference>
<evidence type="ECO:0000256" key="4">
    <source>
        <dbReference type="ARBA" id="ARBA00023204"/>
    </source>
</evidence>
<evidence type="ECO:0000259" key="7">
    <source>
        <dbReference type="SMART" id="SM01030"/>
    </source>
</evidence>
<dbReference type="GO" id="GO:0006298">
    <property type="term" value="P:mismatch repair"/>
    <property type="evidence" value="ECO:0007669"/>
    <property type="project" value="TreeGrafter"/>
</dbReference>
<feature type="compositionally biased region" description="Basic residues" evidence="6">
    <location>
        <begin position="350"/>
        <end position="359"/>
    </location>
</feature>
<dbReference type="PANTHER" id="PTHR12135">
    <property type="entry name" value="DNA REPAIR PROTEIN XP-C / RAD4"/>
    <property type="match status" value="1"/>
</dbReference>
<dbReference type="GO" id="GO:0003697">
    <property type="term" value="F:single-stranded DNA binding"/>
    <property type="evidence" value="ECO:0007669"/>
    <property type="project" value="TreeGrafter"/>
</dbReference>
<comment type="caution">
    <text evidence="10">The sequence shown here is derived from an EMBL/GenBank/DDBJ whole genome shotgun (WGS) entry which is preliminary data.</text>
</comment>
<dbReference type="GO" id="GO:0006289">
    <property type="term" value="P:nucleotide-excision repair"/>
    <property type="evidence" value="ECO:0007669"/>
    <property type="project" value="InterPro"/>
</dbReference>
<dbReference type="SMART" id="SM01030">
    <property type="entry name" value="BHD_1"/>
    <property type="match status" value="1"/>
</dbReference>
<feature type="domain" description="Rad4 beta-hairpin" evidence="9">
    <location>
        <begin position="610"/>
        <end position="684"/>
    </location>
</feature>
<dbReference type="GO" id="GO:0000111">
    <property type="term" value="C:nucleotide-excision repair factor 2 complex"/>
    <property type="evidence" value="ECO:0007669"/>
    <property type="project" value="TreeGrafter"/>
</dbReference>
<keyword evidence="5" id="KW-0539">Nucleus</keyword>
<dbReference type="Gene3D" id="2.20.20.110">
    <property type="entry name" value="Rad4, beta-hairpin domain BHD1"/>
    <property type="match status" value="1"/>
</dbReference>
<evidence type="ECO:0000313" key="11">
    <source>
        <dbReference type="Proteomes" id="UP000217199"/>
    </source>
</evidence>
<dbReference type="FunCoup" id="A0A286UC29">
    <property type="interactions" value="72"/>
</dbReference>
<dbReference type="Gene3D" id="3.30.70.2460">
    <property type="entry name" value="Rad4, beta-hairpin domain BHD3"/>
    <property type="match status" value="1"/>
</dbReference>
<evidence type="ECO:0000313" key="10">
    <source>
        <dbReference type="EMBL" id="PAV17153.1"/>
    </source>
</evidence>
<feature type="compositionally biased region" description="Basic and acidic residues" evidence="6">
    <location>
        <begin position="866"/>
        <end position="877"/>
    </location>
</feature>
<dbReference type="OrthoDB" id="300780at2759"/>
<feature type="compositionally biased region" description="Polar residues" evidence="6">
    <location>
        <begin position="362"/>
        <end position="373"/>
    </location>
</feature>
<dbReference type="Pfam" id="PF10405">
    <property type="entry name" value="BHD_3"/>
    <property type="match status" value="1"/>
</dbReference>